<sequence length="184" mass="20512">MTYPTEISVVFTIPDTPSSSVLMNLRLSAPRFYFRVSKGYEPVVVAIGVTVSTFGFSTGKDTSVETFWAGVRSYLDRFPAHADTGIYTYFWFNLLRQLPRWLDGGIPSRDRRLFRNEDGFSLLPRADWESSAALNSTFDALRATVSAGLPLLANMKAELHDGNPPYSANPAFRETLMHAITSTS</sequence>
<dbReference type="EMBL" id="LXJU01000006">
    <property type="protein sequence ID" value="OGE54323.1"/>
    <property type="molecule type" value="Genomic_DNA"/>
</dbReference>
<evidence type="ECO:0000313" key="1">
    <source>
        <dbReference type="EMBL" id="OGE54323.1"/>
    </source>
</evidence>
<dbReference type="RefSeq" id="XP_022489759.1">
    <property type="nucleotide sequence ID" value="XM_022630409.1"/>
</dbReference>
<keyword evidence="2" id="KW-1185">Reference proteome</keyword>
<dbReference type="GeneID" id="34575143"/>
<protein>
    <submittedName>
        <fullName evidence="1">Uncharacterized protein</fullName>
    </submittedName>
</protein>
<dbReference type="OrthoDB" id="10610673at2759"/>
<comment type="caution">
    <text evidence="1">The sequence shown here is derived from an EMBL/GenBank/DDBJ whole genome shotgun (WGS) entry which is preliminary data.</text>
</comment>
<name>A0A1F5LM81_PENAI</name>
<dbReference type="STRING" id="1835702.A0A1F5LM81"/>
<proteinExistence type="predicted"/>
<dbReference type="AlphaFoldDB" id="A0A1F5LM81"/>
<gene>
    <name evidence="1" type="ORF">PENARI_c006G06709</name>
</gene>
<reference evidence="1 2" key="1">
    <citation type="journal article" date="2016" name="Sci. Rep.">
        <title>Penicillium arizonense, a new, genome sequenced fungal species, reveals a high chemical diversity in secreted metabolites.</title>
        <authorList>
            <person name="Grijseels S."/>
            <person name="Nielsen J.C."/>
            <person name="Randelovic M."/>
            <person name="Nielsen J."/>
            <person name="Nielsen K.F."/>
            <person name="Workman M."/>
            <person name="Frisvad J.C."/>
        </authorList>
    </citation>
    <scope>NUCLEOTIDE SEQUENCE [LARGE SCALE GENOMIC DNA]</scope>
    <source>
        <strain evidence="1 2">CBS 141311</strain>
    </source>
</reference>
<organism evidence="1 2">
    <name type="scientific">Penicillium arizonense</name>
    <dbReference type="NCBI Taxonomy" id="1835702"/>
    <lineage>
        <taxon>Eukaryota</taxon>
        <taxon>Fungi</taxon>
        <taxon>Dikarya</taxon>
        <taxon>Ascomycota</taxon>
        <taxon>Pezizomycotina</taxon>
        <taxon>Eurotiomycetes</taxon>
        <taxon>Eurotiomycetidae</taxon>
        <taxon>Eurotiales</taxon>
        <taxon>Aspergillaceae</taxon>
        <taxon>Penicillium</taxon>
    </lineage>
</organism>
<dbReference type="Proteomes" id="UP000177622">
    <property type="component" value="Unassembled WGS sequence"/>
</dbReference>
<evidence type="ECO:0000313" key="2">
    <source>
        <dbReference type="Proteomes" id="UP000177622"/>
    </source>
</evidence>
<accession>A0A1F5LM81</accession>